<feature type="transmembrane region" description="Helical" evidence="2">
    <location>
        <begin position="36"/>
        <end position="56"/>
    </location>
</feature>
<evidence type="ECO:0000256" key="2">
    <source>
        <dbReference type="SAM" id="Phobius"/>
    </source>
</evidence>
<sequence length="87" mass="9447">MARIMDFKMVGFGLILELKGAGVPLIMDFKGVRDSRVVVTIWALAVVVIQALPFPLRPLRPGWTSASNGSTKYAPNTSRPHTPSIIA</sequence>
<dbReference type="EMBL" id="OC935590">
    <property type="protein sequence ID" value="CAD7660603.1"/>
    <property type="molecule type" value="Genomic_DNA"/>
</dbReference>
<evidence type="ECO:0000313" key="3">
    <source>
        <dbReference type="EMBL" id="CAD7660603.1"/>
    </source>
</evidence>
<organism evidence="3">
    <name type="scientific">Oppiella nova</name>
    <dbReference type="NCBI Taxonomy" id="334625"/>
    <lineage>
        <taxon>Eukaryota</taxon>
        <taxon>Metazoa</taxon>
        <taxon>Ecdysozoa</taxon>
        <taxon>Arthropoda</taxon>
        <taxon>Chelicerata</taxon>
        <taxon>Arachnida</taxon>
        <taxon>Acari</taxon>
        <taxon>Acariformes</taxon>
        <taxon>Sarcoptiformes</taxon>
        <taxon>Oribatida</taxon>
        <taxon>Brachypylina</taxon>
        <taxon>Oppioidea</taxon>
        <taxon>Oppiidae</taxon>
        <taxon>Oppiella</taxon>
    </lineage>
</organism>
<evidence type="ECO:0000256" key="1">
    <source>
        <dbReference type="SAM" id="MobiDB-lite"/>
    </source>
</evidence>
<keyword evidence="2" id="KW-1133">Transmembrane helix</keyword>
<keyword evidence="2" id="KW-0812">Transmembrane</keyword>
<feature type="compositionally biased region" description="Polar residues" evidence="1">
    <location>
        <begin position="65"/>
        <end position="81"/>
    </location>
</feature>
<accession>A0A7R9MI15</accession>
<gene>
    <name evidence="3" type="ORF">ONB1V03_LOCUS17169</name>
</gene>
<name>A0A7R9MI15_9ACAR</name>
<dbReference type="AlphaFoldDB" id="A0A7R9MI15"/>
<dbReference type="EMBL" id="CAJPVJ010020765">
    <property type="protein sequence ID" value="CAG2177741.1"/>
    <property type="molecule type" value="Genomic_DNA"/>
</dbReference>
<proteinExistence type="predicted"/>
<evidence type="ECO:0000313" key="4">
    <source>
        <dbReference type="Proteomes" id="UP000728032"/>
    </source>
</evidence>
<feature type="region of interest" description="Disordered" evidence="1">
    <location>
        <begin position="65"/>
        <end position="87"/>
    </location>
</feature>
<keyword evidence="2" id="KW-0472">Membrane</keyword>
<protein>
    <submittedName>
        <fullName evidence="3">Uncharacterized protein</fullName>
    </submittedName>
</protein>
<dbReference type="Proteomes" id="UP000728032">
    <property type="component" value="Unassembled WGS sequence"/>
</dbReference>
<reference evidence="3" key="1">
    <citation type="submission" date="2020-11" db="EMBL/GenBank/DDBJ databases">
        <authorList>
            <person name="Tran Van P."/>
        </authorList>
    </citation>
    <scope>NUCLEOTIDE SEQUENCE</scope>
</reference>
<keyword evidence="4" id="KW-1185">Reference proteome</keyword>